<dbReference type="AlphaFoldDB" id="A0AAU6VMF2"/>
<proteinExistence type="predicted"/>
<name>A0AAU6VMF2_UNCXX</name>
<organism evidence="1">
    <name type="scientific">bacterium 19MO03SA05</name>
    <dbReference type="NCBI Taxonomy" id="2920620"/>
    <lineage>
        <taxon>Bacteria</taxon>
    </lineage>
</organism>
<sequence length="95" mass="10226">MEMTILFARFGEMEGRPWANAQTATDFDADSESAGCQVGKIDVTTDNNCSVPRKLHRALVEAKGPVVIKADIGQKSKAGKVTSLIKDFTLVNGKV</sequence>
<dbReference type="EMBL" id="CP095351">
    <property type="protein sequence ID" value="XAG86617.1"/>
    <property type="molecule type" value="Genomic_DNA"/>
</dbReference>
<evidence type="ECO:0000313" key="2">
    <source>
        <dbReference type="EMBL" id="XAG86625.1"/>
    </source>
</evidence>
<dbReference type="EMBL" id="CP095351">
    <property type="protein sequence ID" value="XAG86625.1"/>
    <property type="molecule type" value="Genomic_DNA"/>
</dbReference>
<protein>
    <submittedName>
        <fullName evidence="1">Uncharacterized protein</fullName>
    </submittedName>
</protein>
<gene>
    <name evidence="1" type="ORF">MRM63_16220</name>
    <name evidence="2" type="ORF">MRM63_16265</name>
</gene>
<reference evidence="1" key="1">
    <citation type="submission" date="2022-03" db="EMBL/GenBank/DDBJ databases">
        <title>Sea Food Isolates.</title>
        <authorList>
            <person name="Li c."/>
        </authorList>
    </citation>
    <scope>NUCLEOTIDE SEQUENCE</scope>
    <source>
        <strain evidence="1">19MO03SA05</strain>
    </source>
</reference>
<accession>A0AAU6VMF2</accession>
<evidence type="ECO:0000313" key="1">
    <source>
        <dbReference type="EMBL" id="XAG86617.1"/>
    </source>
</evidence>